<evidence type="ECO:0000313" key="7">
    <source>
        <dbReference type="EMBL" id="QSQ17129.1"/>
    </source>
</evidence>
<dbReference type="InterPro" id="IPR023213">
    <property type="entry name" value="CAT-like_dom_sf"/>
</dbReference>
<dbReference type="SUPFAM" id="SSF52777">
    <property type="entry name" value="CoA-dependent acyltransferases"/>
    <property type="match status" value="6"/>
</dbReference>
<dbReference type="SUPFAM" id="SSF53335">
    <property type="entry name" value="S-adenosyl-L-methionine-dependent methyltransferases"/>
    <property type="match status" value="1"/>
</dbReference>
<keyword evidence="3" id="KW-0597">Phosphoprotein</keyword>
<dbReference type="InterPro" id="IPR006162">
    <property type="entry name" value="Ppantetheine_attach_site"/>
</dbReference>
<dbReference type="Gene3D" id="3.30.300.30">
    <property type="match status" value="4"/>
</dbReference>
<dbReference type="NCBIfam" id="TIGR01733">
    <property type="entry name" value="AA-adenyl-dom"/>
    <property type="match status" value="3"/>
</dbReference>
<comment type="cofactor">
    <cofactor evidence="1">
        <name>pantetheine 4'-phosphate</name>
        <dbReference type="ChEBI" id="CHEBI:47942"/>
    </cofactor>
</comment>
<evidence type="ECO:0000313" key="8">
    <source>
        <dbReference type="Proteomes" id="UP000663090"/>
    </source>
</evidence>
<feature type="domain" description="Carrier" evidence="6">
    <location>
        <begin position="2469"/>
        <end position="2544"/>
    </location>
</feature>
<dbReference type="PROSITE" id="PS00455">
    <property type="entry name" value="AMP_BINDING"/>
    <property type="match status" value="1"/>
</dbReference>
<name>A0ABX7NE87_9BACT</name>
<accession>A0ABX7NE87</accession>
<evidence type="ECO:0000256" key="2">
    <source>
        <dbReference type="ARBA" id="ARBA00022450"/>
    </source>
</evidence>
<dbReference type="Gene3D" id="2.30.38.10">
    <property type="entry name" value="Luciferase, Domain 3"/>
    <property type="match status" value="3"/>
</dbReference>
<dbReference type="InterPro" id="IPR020845">
    <property type="entry name" value="AMP-binding_CS"/>
</dbReference>
<dbReference type="Gene3D" id="3.40.50.150">
    <property type="entry name" value="Vaccinia Virus protein VP39"/>
    <property type="match status" value="1"/>
</dbReference>
<dbReference type="PANTHER" id="PTHR45527:SF1">
    <property type="entry name" value="FATTY ACID SYNTHASE"/>
    <property type="match status" value="1"/>
</dbReference>
<dbReference type="InterPro" id="IPR036736">
    <property type="entry name" value="ACP-like_sf"/>
</dbReference>
<evidence type="ECO:0000256" key="3">
    <source>
        <dbReference type="ARBA" id="ARBA00022553"/>
    </source>
</evidence>
<dbReference type="InterPro" id="IPR025110">
    <property type="entry name" value="AMP-bd_C"/>
</dbReference>
<dbReference type="Gene3D" id="3.30.559.10">
    <property type="entry name" value="Chloramphenicol acetyltransferase-like domain"/>
    <property type="match status" value="3"/>
</dbReference>
<keyword evidence="2" id="KW-0596">Phosphopantetheine</keyword>
<dbReference type="PANTHER" id="PTHR45527">
    <property type="entry name" value="NONRIBOSOMAL PEPTIDE SYNTHETASE"/>
    <property type="match status" value="1"/>
</dbReference>
<dbReference type="CDD" id="cd02440">
    <property type="entry name" value="AdoMet_MTases"/>
    <property type="match status" value="1"/>
</dbReference>
<reference evidence="7 8" key="1">
    <citation type="submission" date="2021-02" db="EMBL/GenBank/DDBJ databases">
        <title>De Novo genome assembly of isolated myxobacteria.</title>
        <authorList>
            <person name="Stevens D.C."/>
        </authorList>
    </citation>
    <scope>NUCLEOTIDE SEQUENCE [LARGE SCALE GENOMIC DNA]</scope>
    <source>
        <strain evidence="7 8">SCHIC003</strain>
    </source>
</reference>
<keyword evidence="4" id="KW-0677">Repeat</keyword>
<dbReference type="InterPro" id="IPR010071">
    <property type="entry name" value="AA_adenyl_dom"/>
</dbReference>
<dbReference type="SUPFAM" id="SSF47336">
    <property type="entry name" value="ACP-like"/>
    <property type="match status" value="3"/>
</dbReference>
<dbReference type="PROSITE" id="PS50075">
    <property type="entry name" value="CARRIER"/>
    <property type="match status" value="3"/>
</dbReference>
<dbReference type="Gene3D" id="3.40.50.980">
    <property type="match status" value="6"/>
</dbReference>
<dbReference type="Gene3D" id="3.30.559.30">
    <property type="entry name" value="Nonribosomal peptide synthetase, condensation domain"/>
    <property type="match status" value="3"/>
</dbReference>
<dbReference type="Pfam" id="PF00550">
    <property type="entry name" value="PP-binding"/>
    <property type="match status" value="3"/>
</dbReference>
<feature type="domain" description="Carrier" evidence="6">
    <location>
        <begin position="3526"/>
        <end position="3601"/>
    </location>
</feature>
<evidence type="ECO:0000259" key="6">
    <source>
        <dbReference type="PROSITE" id="PS50075"/>
    </source>
</evidence>
<evidence type="ECO:0000256" key="4">
    <source>
        <dbReference type="ARBA" id="ARBA00022737"/>
    </source>
</evidence>
<dbReference type="Proteomes" id="UP000663090">
    <property type="component" value="Chromosome"/>
</dbReference>
<dbReference type="CDD" id="cd12117">
    <property type="entry name" value="A_NRPS_Srf_like"/>
    <property type="match status" value="2"/>
</dbReference>
<dbReference type="InterPro" id="IPR029063">
    <property type="entry name" value="SAM-dependent_MTases_sf"/>
</dbReference>
<dbReference type="InterPro" id="IPR045851">
    <property type="entry name" value="AMP-bd_C_sf"/>
</dbReference>
<dbReference type="InterPro" id="IPR001242">
    <property type="entry name" value="Condensation_dom"/>
</dbReference>
<dbReference type="Pfam" id="PF13193">
    <property type="entry name" value="AMP-binding_C"/>
    <property type="match status" value="2"/>
</dbReference>
<dbReference type="Gene3D" id="1.10.1200.10">
    <property type="entry name" value="ACP-like"/>
    <property type="match status" value="3"/>
</dbReference>
<dbReference type="SUPFAM" id="SSF56801">
    <property type="entry name" value="Acetyl-CoA synthetase-like"/>
    <property type="match status" value="3"/>
</dbReference>
<sequence>MASASNQHRSTSGRPHSSFVTSGQRRFWFLDQLERRNPFHNQLVSLELHGQVEPGEFEQRVKALTRRHDILRTRFTAHEGQPLQLIQAELPAVFAWVDLQGLPPSEREAREAALASAEALHPFDLETGPLLRVTLVRRDASAHLLLLSFHQMICDPGSVPVLVDALVAVLTRTGDADTSPTGYVEVSERQHQWLRSAEAKAQWEAWRTVLDGAPQVLALPTDQARPTVQTYPGATVRRHVPVELTQRVEALAQAEGVSLFEVLLAALQTVLHRYTGQEDLCIGTPSSLREPSEKGVLGWFGNMLVLRGRPRGAASFREQVAQARATHRWALAHAAVPFEHLVETLQVERSLVYTPYFQVTFELESAPPPTFETPGLSVRQLPLEPRFARYDLALSVTPGPMGLELAFTYNTDLFEPDTVRRLQGHLLNVLRHGVDAPDTRLAELALLSAEELEQTLRAWNETTADYPRERVIHELIAEQARLRPDAVAVTHGDERLSYGELERRSNQVAHALRAKGLGPGLLAGICMERSVEMLIGLLGILKSGGAYLPLDPTYPRERLRYMLRDSGASLLLTQERLLERLPAHDVRVFVMEQEREALDALSPEPPAPHMTSEHPAYVIYTSGSTGKPKGVLLSHRGLVNHVTSLQRTYQLTAEDRILQCTSISFDISLEEIFPTLATGATLVLLPFERLPSVAEFLRMVEHERLTVLNVPTAYWHEWVTDAALRQALPPADVRLVIVGGERAAPEQLAAWRALTGERLGWINAYGPTEATVTSTLFALPPGAPTPGTHLGIPIGRPIANTRVYLLDANGRPVPMGVPGELYIGGDGLAHGYLGRPELTAERFVPDAFSGAPGARLYRTGDLASQLPDGHLRFLGRVDHQVKVRGFRIELGELEAHLMEHPAVRDAVALAREDSPGQPRLVAYVVPAPPGEAWGDAIDEQELNDEQISQWQTLYDDAYHRAADEEDGEFNTASWNSSYTGQPITAEEMREFVDHSVQRILDLKPRRVLEIGCGTGLLLVRIAPSCEHFTGADFAQGALKGLQRFVDRMSPKLGSVALLHRGAEDFTGIEPGSHDTVVINSVLQHFPTVDYLVKVLEGAVATVGSRGRVFVGDVRSLPLLESFALSVELFRARDTLPLEQLSQAVRRRVSLDNELVVDPAFFLALRAHLPRIQRVDLWPKRGQHHNELTCFRYDVVLHVGDAADSVDPYAGTVLDWKRDGLTLTKLRRMLETQQPEQLTVLRIPNARLSEVRRAREILERDERPATLGELRAELRSQPEPDCVNPEELWALEAELPYAVSLHWSGGEEDGALELRLLRQGAVAPPLAPSTERTPGVKPWRAYANQPLQAALTRQLVPLLQEHLKQRVPEYMVPSTILSLEVLPRTPNGKVDRKALPAPSQASLARPVESETARTPVEELLASIWAEVLGGDAFGLHDNFFELGGHSLLATQVISRVGRAFGVELPLHALFETPTLRGLAEKVTQELRTRRGVSVPPVRAAARGDTVPASSAQRRLWFMQRMDPTGVSYNTPFALELKGRLDVPALEKSLQALARRHEALRTTFREVDEELVQVIHAFEPQSLPVVDLRGLPELEREQRRQEALDTRIRTPFDLERGPLLRQVLIRAEEEDHLLLLTLHHIVSDGWSMGVIVQELSRLYAAFREGLESPLEELTLQYADYALWQRQWLQGETLERGLAYWKQQLGSSSGALVMPTDRPRASASSHRSAIQRARVSTPLVAQLDALCRREGVTLFMTLLATWKLLLRRYSGQVDINVGTPIANRHREEIEGLVGFFVNSLVLRTDMSDAPSFRALMHRVRDAALEAYAHQDIPFERIVEAVSPERRQDQHPLFQVMFALHNTPAQPPKFDELSMSFEELGTGTAKFELILTTEQDGPELALALEYDTDLFDADTIERMLGHYQALLASAVRSPDTSITALPLLTDAERQQLLVDWNHTSTDFPQQHSIHDLFSEQARATPDALALHFGDEVLTYAQLEAQANQLAWHLQGFGVRPDTLVGLYLERSPTLIVAMLACLKAGGAYLPLDTSYPPERLSFMVQDARAPLLVTTEALSGNLPVPGGVHVIELDSDARAISRHPTQAPATDTAPSNLAYAIYTSGSTGQPKGIVVPHLGVVRLVRDSDYIQLSSQDRIAQVSNASFDAATFEIWGALLNGGALIGVPRDVSLSPSLFAEHLRREQISALFITAALFNQIVHQVPDAFATVSTVLFGGDSADPGAVRAVLLGGPPQRLVNAYGPTENTTFSTWHLVPPAPLPVHAVPIGVPLSNSTAFVLDDALQPVPIGVPGELYLGGEGLARGYLHQPGLTAERFIPNPFSSGGRLYKSGDIVRWLPEGRLEFIGRRDHQVKIRGFRIELGEVEAALMRYPGVEDCVVLVREDVPGDRRLVAWLASPQAPSGADLRERLKGALPEYMIPSAFVCLPALPLTPNGKVDRKALPSPDGTSAPVDGYIAPRTPIEELLANLWAHLLSVPRVGLEDNFFDLGGHSLLATQLLSRIRGSLGKELPLRALFQNPTVAGLAQLLSTPMEDTETGPLCPISREQELEASFAQQRLWLVDQLQPGGSFYNVPTVLRVKGPLQPRILEQSLGELVRRHEALRTTFENRSGRLLVHIAEDLPGLTLPIIDLTLLPVPEREARAQQLIETEAQRPFDLAHGPLLRPLLVRLNETEHLLLLTVHHIISDGWSLTVLFQELGACYEAFASHETPKLAPLPIQYADFAHWQRKWLQGSVQQTQLDYWKKQLAGAPALLELPTDRPRPPTQRHRGATRWFTLEASLVESLRKLSRQEGTTLFMTLLAAWQTLLSRYSGQVDISVGTPIASRNRAELEGLIGYCINSLVMRTDLSGAPSFQELLRRVREVALDAYAHPDIPFEQVVEALQPQRDARYTPLFQVMFNLQSISTTPLTIRGCEVHPEEIQTGAAKFDMLLALEETTTGIVGEFEYDTDLFDADTIERMLGHFQTLLASAVHSPDTSITALSLLTDAERQQLLVDWNHTSTDFPRQHCIHELFSQQARATPDALALHFGDEVLTYAQLEARANQLAWHLQGFDVRSDTLVGLYLERSPALIVAMLACLKAGSAYLPLDTSYPPERLAFMLQDARAPLLVTTEALRGNVPVPDGVHVIELDSDARDISQHPTHAPATDSSPAHLAYAIYTSGSTGQPKGIVVPHLGVVRLVRDSDYIQLSPRDRVAQVSNASFDAATFEIWGALLNGSALIGIPREVSLSPPLFAEHLRRERISVLFITTALFNQLANQAPAAFSTLSTVLFGGENVDPGAVRSVLLGGPPSRLLHVYGPTENTTFSTWHLVSRAPMPVHTVPIGIPLSNSTAFVLDSELRPVPVGVPGELYLGGEGLARGYLHQPELTAERFIPNPFAAGGRLYKSGDIVRRLPDGHLEFIGRRDHQVKLRGFRIELGEIEAALLAQTPVDECVVIVREDVPGDRRLVAYFTSTQAPSSVDLRDGLKRSLPEYMVPSAFVCLPALPLSPNGKVDKKALPSPDAAGPWTEDFVEPGSPVEKVVAELMAEILNVSRVGATDDFFTLGGHSLLATRFISLVQEILQVTVPLRVLFGNPTVATFSEALLNLPSDREELLHTAELVLSLSSQPDEAALD</sequence>
<dbReference type="SMART" id="SM00823">
    <property type="entry name" value="PKS_PP"/>
    <property type="match status" value="3"/>
</dbReference>
<protein>
    <submittedName>
        <fullName evidence="7">Amino acid adenylation domain-containing protein</fullName>
    </submittedName>
</protein>
<organism evidence="7 8">
    <name type="scientific">Myxococcus landrumensis</name>
    <dbReference type="NCBI Taxonomy" id="2813577"/>
    <lineage>
        <taxon>Bacteria</taxon>
        <taxon>Pseudomonadati</taxon>
        <taxon>Myxococcota</taxon>
        <taxon>Myxococcia</taxon>
        <taxon>Myxococcales</taxon>
        <taxon>Cystobacterineae</taxon>
        <taxon>Myxococcaceae</taxon>
        <taxon>Myxococcus</taxon>
    </lineage>
</organism>
<dbReference type="InterPro" id="IPR000873">
    <property type="entry name" value="AMP-dep_synth/lig_dom"/>
</dbReference>
<feature type="region of interest" description="Disordered" evidence="5">
    <location>
        <begin position="1389"/>
        <end position="1408"/>
    </location>
</feature>
<gene>
    <name evidence="7" type="ORF">JY572_14165</name>
</gene>
<dbReference type="InterPro" id="IPR013217">
    <property type="entry name" value="Methyltransf_12"/>
</dbReference>
<dbReference type="CDD" id="cd05930">
    <property type="entry name" value="A_NRPS"/>
    <property type="match status" value="1"/>
</dbReference>
<proteinExistence type="predicted"/>
<dbReference type="EMBL" id="CP071091">
    <property type="protein sequence ID" value="QSQ17129.1"/>
    <property type="molecule type" value="Genomic_DNA"/>
</dbReference>
<dbReference type="PROSITE" id="PS00012">
    <property type="entry name" value="PHOSPHOPANTETHEINE"/>
    <property type="match status" value="2"/>
</dbReference>
<dbReference type="InterPro" id="IPR009081">
    <property type="entry name" value="PP-bd_ACP"/>
</dbReference>
<dbReference type="Pfam" id="PF00668">
    <property type="entry name" value="Condensation"/>
    <property type="match status" value="3"/>
</dbReference>
<dbReference type="NCBIfam" id="NF003417">
    <property type="entry name" value="PRK04813.1"/>
    <property type="match status" value="4"/>
</dbReference>
<dbReference type="InterPro" id="IPR020806">
    <property type="entry name" value="PKS_PP-bd"/>
</dbReference>
<dbReference type="Pfam" id="PF00501">
    <property type="entry name" value="AMP-binding"/>
    <property type="match status" value="3"/>
</dbReference>
<evidence type="ECO:0000256" key="5">
    <source>
        <dbReference type="SAM" id="MobiDB-lite"/>
    </source>
</evidence>
<dbReference type="Pfam" id="PF08242">
    <property type="entry name" value="Methyltransf_12"/>
    <property type="match status" value="1"/>
</dbReference>
<feature type="domain" description="Carrier" evidence="6">
    <location>
        <begin position="1410"/>
        <end position="1485"/>
    </location>
</feature>
<evidence type="ECO:0000256" key="1">
    <source>
        <dbReference type="ARBA" id="ARBA00001957"/>
    </source>
</evidence>
<dbReference type="CDD" id="cd19531">
    <property type="entry name" value="LCL_NRPS-like"/>
    <property type="match status" value="3"/>
</dbReference>
<keyword evidence="8" id="KW-1185">Reference proteome</keyword>